<dbReference type="InterPro" id="IPR012296">
    <property type="entry name" value="Nuclease_put_TT1808"/>
</dbReference>
<gene>
    <name evidence="1" type="ORF">J43TS3_25600</name>
</gene>
<sequence length="58" mass="6772">MSCWVEEYWIVNPDNMEVTIYHFEENNISSSSTYKNGETAKSFIFDGLGAEISRVFKR</sequence>
<dbReference type="Proteomes" id="UP000676917">
    <property type="component" value="Unassembled WGS sequence"/>
</dbReference>
<accession>A0A919X8T6</accession>
<keyword evidence="2" id="KW-1185">Reference proteome</keyword>
<evidence type="ECO:0000313" key="2">
    <source>
        <dbReference type="Proteomes" id="UP000676917"/>
    </source>
</evidence>
<name>A0A919X8T6_9BACI</name>
<reference evidence="1" key="1">
    <citation type="submission" date="2021-03" db="EMBL/GenBank/DDBJ databases">
        <title>Antimicrobial resistance genes in bacteria isolated from Japanese honey, and their potential for conferring macrolide and lincosamide resistance in the American foulbrood pathogen Paenibacillus larvae.</title>
        <authorList>
            <person name="Okamoto M."/>
            <person name="Kumagai M."/>
            <person name="Kanamori H."/>
            <person name="Takamatsu D."/>
        </authorList>
    </citation>
    <scope>NUCLEOTIDE SEQUENCE</scope>
    <source>
        <strain evidence="1">J43TS3</strain>
    </source>
</reference>
<protein>
    <recommendedName>
        <fullName evidence="3">Restriction endonuclease domain-containing protein</fullName>
    </recommendedName>
</protein>
<evidence type="ECO:0000313" key="1">
    <source>
        <dbReference type="EMBL" id="GIO27949.1"/>
    </source>
</evidence>
<dbReference type="EMBL" id="BORP01000005">
    <property type="protein sequence ID" value="GIO27949.1"/>
    <property type="molecule type" value="Genomic_DNA"/>
</dbReference>
<proteinExistence type="predicted"/>
<dbReference type="AlphaFoldDB" id="A0A919X8T6"/>
<dbReference type="Gene3D" id="3.90.1570.10">
    <property type="entry name" value="tt1808, chain A"/>
    <property type="match status" value="1"/>
</dbReference>
<comment type="caution">
    <text evidence="1">The sequence shown here is derived from an EMBL/GenBank/DDBJ whole genome shotgun (WGS) entry which is preliminary data.</text>
</comment>
<evidence type="ECO:0008006" key="3">
    <source>
        <dbReference type="Google" id="ProtNLM"/>
    </source>
</evidence>
<organism evidence="1 2">
    <name type="scientific">Ornithinibacillus bavariensis</name>
    <dbReference type="NCBI Taxonomy" id="545502"/>
    <lineage>
        <taxon>Bacteria</taxon>
        <taxon>Bacillati</taxon>
        <taxon>Bacillota</taxon>
        <taxon>Bacilli</taxon>
        <taxon>Bacillales</taxon>
        <taxon>Bacillaceae</taxon>
        <taxon>Ornithinibacillus</taxon>
    </lineage>
</organism>